<dbReference type="OrthoDB" id="9078243at2"/>
<keyword evidence="3" id="KW-1185">Reference proteome</keyword>
<keyword evidence="1" id="KW-0812">Transmembrane</keyword>
<dbReference type="RefSeq" id="WP_012345606.1">
    <property type="nucleotide sequence ID" value="NC_010524.1"/>
</dbReference>
<dbReference type="EMBL" id="CP001013">
    <property type="protein sequence ID" value="ACB32844.1"/>
    <property type="molecule type" value="Genomic_DNA"/>
</dbReference>
<sequence>MSQPVSRDFVMMLALPDSGPAFESAVTEIAYSDQREAVAVGAQIAEFGPTVTPELRAAVADSLLLAQLAANKAAGDQGDVIAWYRKYVEVLQGVGWLVHDMEFQSQELAQIDGDMHTAIIPVITAMLGPAAAAASVVIAVLKGLQEMDKDNPWITVFDRASQHASGAKFQLGFVDADAQGNPEIKLMALAIDAQRSVTQVLFFKFSDQSTTLRRAESTLKSQRARLDSIKGAVSQRVQPFLTDYISKIEI</sequence>
<keyword evidence="1" id="KW-0472">Membrane</keyword>
<dbReference type="STRING" id="395495.Lcho_0569"/>
<dbReference type="AlphaFoldDB" id="B1XYW0"/>
<dbReference type="KEGG" id="lch:Lcho_0569"/>
<dbReference type="eggNOG" id="ENOG5032WU6">
    <property type="taxonomic scope" value="Bacteria"/>
</dbReference>
<dbReference type="Proteomes" id="UP000001693">
    <property type="component" value="Chromosome"/>
</dbReference>
<gene>
    <name evidence="2" type="ordered locus">Lcho_0569</name>
</gene>
<organism evidence="2 3">
    <name type="scientific">Leptothrix cholodnii (strain ATCC 51168 / LMG 8142 / SP-6)</name>
    <name type="common">Leptothrix discophora (strain SP-6)</name>
    <dbReference type="NCBI Taxonomy" id="395495"/>
    <lineage>
        <taxon>Bacteria</taxon>
        <taxon>Pseudomonadati</taxon>
        <taxon>Pseudomonadota</taxon>
        <taxon>Betaproteobacteria</taxon>
        <taxon>Burkholderiales</taxon>
        <taxon>Sphaerotilaceae</taxon>
        <taxon>Leptothrix</taxon>
    </lineage>
</organism>
<reference evidence="2 3" key="1">
    <citation type="submission" date="2008-03" db="EMBL/GenBank/DDBJ databases">
        <title>Complete sequence of Leptothrix cholodnii SP-6.</title>
        <authorList>
            <consortium name="US DOE Joint Genome Institute"/>
            <person name="Copeland A."/>
            <person name="Lucas S."/>
            <person name="Lapidus A."/>
            <person name="Glavina del Rio T."/>
            <person name="Dalin E."/>
            <person name="Tice H."/>
            <person name="Bruce D."/>
            <person name="Goodwin L."/>
            <person name="Pitluck S."/>
            <person name="Chertkov O."/>
            <person name="Brettin T."/>
            <person name="Detter J.C."/>
            <person name="Han C."/>
            <person name="Kuske C.R."/>
            <person name="Schmutz J."/>
            <person name="Larimer F."/>
            <person name="Land M."/>
            <person name="Hauser L."/>
            <person name="Kyrpides N."/>
            <person name="Lykidis A."/>
            <person name="Emerson D."/>
            <person name="Richardson P."/>
        </authorList>
    </citation>
    <scope>NUCLEOTIDE SEQUENCE [LARGE SCALE GENOMIC DNA]</scope>
    <source>
        <strain evidence="3">ATCC 51168 / LMG 8142 / SP-6</strain>
    </source>
</reference>
<evidence type="ECO:0000313" key="3">
    <source>
        <dbReference type="Proteomes" id="UP000001693"/>
    </source>
</evidence>
<proteinExistence type="predicted"/>
<evidence type="ECO:0000313" key="2">
    <source>
        <dbReference type="EMBL" id="ACB32844.1"/>
    </source>
</evidence>
<protein>
    <recommendedName>
        <fullName evidence="4">Virulence factor Evf domain-containing protein</fullName>
    </recommendedName>
</protein>
<evidence type="ECO:0000256" key="1">
    <source>
        <dbReference type="SAM" id="Phobius"/>
    </source>
</evidence>
<accession>B1XYW0</accession>
<feature type="transmembrane region" description="Helical" evidence="1">
    <location>
        <begin position="118"/>
        <end position="141"/>
    </location>
</feature>
<name>B1XYW0_LEPCP</name>
<keyword evidence="1" id="KW-1133">Transmembrane helix</keyword>
<dbReference type="HOGENOM" id="CLU_1110359_0_0_4"/>
<evidence type="ECO:0008006" key="4">
    <source>
        <dbReference type="Google" id="ProtNLM"/>
    </source>
</evidence>